<keyword evidence="3" id="KW-1185">Reference proteome</keyword>
<keyword evidence="1" id="KW-0812">Transmembrane</keyword>
<keyword evidence="1" id="KW-0472">Membrane</keyword>
<dbReference type="Proteomes" id="UP001596258">
    <property type="component" value="Unassembled WGS sequence"/>
</dbReference>
<protein>
    <submittedName>
        <fullName evidence="2">LPXTG cell wall anchor domain-containing protein</fullName>
    </submittedName>
</protein>
<comment type="caution">
    <text evidence="2">The sequence shown here is derived from an EMBL/GenBank/DDBJ whole genome shotgun (WGS) entry which is preliminary data.</text>
</comment>
<reference evidence="3" key="1">
    <citation type="journal article" date="2019" name="Int. J. Syst. Evol. Microbiol.">
        <title>The Global Catalogue of Microorganisms (GCM) 10K type strain sequencing project: providing services to taxonomists for standard genome sequencing and annotation.</title>
        <authorList>
            <consortium name="The Broad Institute Genomics Platform"/>
            <consortium name="The Broad Institute Genome Sequencing Center for Infectious Disease"/>
            <person name="Wu L."/>
            <person name="Ma J."/>
        </authorList>
    </citation>
    <scope>NUCLEOTIDE SEQUENCE [LARGE SCALE GENOMIC DNA]</scope>
    <source>
        <strain evidence="3">CCM 8893</strain>
    </source>
</reference>
<proteinExistence type="predicted"/>
<dbReference type="EMBL" id="JBHSSO010000008">
    <property type="protein sequence ID" value="MFC6289023.1"/>
    <property type="molecule type" value="Genomic_DNA"/>
</dbReference>
<dbReference type="RefSeq" id="WP_225418638.1">
    <property type="nucleotide sequence ID" value="NZ_JBHSSO010000008.1"/>
</dbReference>
<dbReference type="NCBIfam" id="TIGR01167">
    <property type="entry name" value="LPXTG_anchor"/>
    <property type="match status" value="1"/>
</dbReference>
<name>A0ABW1U774_9LACO</name>
<gene>
    <name evidence="2" type="ORF">ACFP1M_02185</name>
</gene>
<evidence type="ECO:0000313" key="2">
    <source>
        <dbReference type="EMBL" id="MFC6289023.1"/>
    </source>
</evidence>
<feature type="transmembrane region" description="Helical" evidence="1">
    <location>
        <begin position="18"/>
        <end position="38"/>
    </location>
</feature>
<accession>A0ABW1U774</accession>
<evidence type="ECO:0000256" key="1">
    <source>
        <dbReference type="SAM" id="Phobius"/>
    </source>
</evidence>
<evidence type="ECO:0000313" key="3">
    <source>
        <dbReference type="Proteomes" id="UP001596258"/>
    </source>
</evidence>
<organism evidence="2 3">
    <name type="scientific">Levilactobacillus angrenensis</name>
    <dbReference type="NCBI Taxonomy" id="2486020"/>
    <lineage>
        <taxon>Bacteria</taxon>
        <taxon>Bacillati</taxon>
        <taxon>Bacillota</taxon>
        <taxon>Bacilli</taxon>
        <taxon>Lactobacillales</taxon>
        <taxon>Lactobacillaceae</taxon>
        <taxon>Levilactobacillus</taxon>
    </lineage>
</organism>
<sequence length="41" mass="4633">MINTATQLPQTGELVTSWIQWLGAVCLLVLGGAGLRWWRRH</sequence>
<keyword evidence="1" id="KW-1133">Transmembrane helix</keyword>